<dbReference type="OrthoDB" id="10636967at2759"/>
<keyword evidence="2" id="KW-1185">Reference proteome</keyword>
<evidence type="ECO:0000313" key="2">
    <source>
        <dbReference type="Proteomes" id="UP000195521"/>
    </source>
</evidence>
<proteinExistence type="predicted"/>
<protein>
    <submittedName>
        <fullName evidence="1">Variable surface protein</fullName>
    </submittedName>
</protein>
<dbReference type="GeneID" id="39745371"/>
<accession>A0A1Y1JW35</accession>
<sequence length="212" mass="25482">MFAYYNKKKNQILIITQTPIAYPVGKKNALFESWDNKEIDENSLESSRILNILRNEDNDLYHIGCLLYENYTGAQLLHINYNNVCDLFKEWLNKRINVYREKNKLCSKNLLLDKRFMALWEEKVNAQDDDDDGKNWCNWEVSTGYSCYILSPLKSFFCTLFYAEIKKFLYDKSYRKTLIRYYIQKLFHIRHRLYISLDSESNFINMLYPCGN</sequence>
<gene>
    <name evidence="1" type="ORF">PGO_003695</name>
</gene>
<comment type="caution">
    <text evidence="1">The sequence shown here is derived from an EMBL/GenBank/DDBJ whole genome shotgun (WGS) entry which is preliminary data.</text>
</comment>
<reference evidence="2" key="1">
    <citation type="submission" date="2017-04" db="EMBL/GenBank/DDBJ databases">
        <title>Plasmodium gonderi genome.</title>
        <authorList>
            <person name="Arisue N."/>
            <person name="Honma H."/>
            <person name="Kawai S."/>
            <person name="Tougan T."/>
            <person name="Tanabe K."/>
            <person name="Horii T."/>
        </authorList>
    </citation>
    <scope>NUCLEOTIDE SEQUENCE [LARGE SCALE GENOMIC DNA]</scope>
    <source>
        <strain evidence="2">ATCC 30045</strain>
    </source>
</reference>
<dbReference type="AlphaFoldDB" id="A0A1Y1JW35"/>
<dbReference type="Proteomes" id="UP000195521">
    <property type="component" value="Unassembled WGS sequence"/>
</dbReference>
<organism evidence="1 2">
    <name type="scientific">Plasmodium gonderi</name>
    <dbReference type="NCBI Taxonomy" id="77519"/>
    <lineage>
        <taxon>Eukaryota</taxon>
        <taxon>Sar</taxon>
        <taxon>Alveolata</taxon>
        <taxon>Apicomplexa</taxon>
        <taxon>Aconoidasida</taxon>
        <taxon>Haemosporida</taxon>
        <taxon>Plasmodiidae</taxon>
        <taxon>Plasmodium</taxon>
        <taxon>Plasmodium (Plasmodium)</taxon>
    </lineage>
</organism>
<evidence type="ECO:0000313" key="1">
    <source>
        <dbReference type="EMBL" id="GAW84563.1"/>
    </source>
</evidence>
<dbReference type="RefSeq" id="XP_028547152.1">
    <property type="nucleotide sequence ID" value="XM_028691351.1"/>
</dbReference>
<name>A0A1Y1JW35_PLAGO</name>
<dbReference type="EMBL" id="BDQF01000439">
    <property type="protein sequence ID" value="GAW84563.1"/>
    <property type="molecule type" value="Genomic_DNA"/>
</dbReference>